<dbReference type="PANTHER" id="PTHR47894">
    <property type="entry name" value="HTH-TYPE TRANSCRIPTIONAL REGULATOR GADX"/>
    <property type="match status" value="1"/>
</dbReference>
<accession>A0A370GRW3</accession>
<protein>
    <submittedName>
        <fullName evidence="5">AraC family transcriptional regulator</fullName>
    </submittedName>
</protein>
<sequence length="339" mass="37173">MLDWDLPRNTSGVHALIQLASERGLSPGACLAGTALLPEHVTCPDAEITARQELRVVRNVMRHCGDEPGLGVEAGRRYRLSPYGPWGLALLASGTVREMLEVAVKYVELAVVFGRLSFEQRPSEARLVFDGTDVPDDVRPFLAERLLAGIQATGRELFSTGLSAQRVMFRHRAPADVSRYREILGVEPVFDAAHDLLAFDGAQLDLPLPQASESARDTCGRACRDLLTSRRTRAGVSGAVRDLLVRDPGELPDQTAVAAELFVSPRTLSRRLSEEGTSFRALLDEVRQALAEELLSHTGMTSEQVAARLGYAEAASFIRAFRRWNGCPPREFRLRSVSG</sequence>
<feature type="domain" description="HTH araC/xylS-type" evidence="4">
    <location>
        <begin position="238"/>
        <end position="335"/>
    </location>
</feature>
<dbReference type="Pfam" id="PF12833">
    <property type="entry name" value="HTH_18"/>
    <property type="match status" value="1"/>
</dbReference>
<organism evidence="5 6">
    <name type="scientific">Nocardia mexicana</name>
    <dbReference type="NCBI Taxonomy" id="279262"/>
    <lineage>
        <taxon>Bacteria</taxon>
        <taxon>Bacillati</taxon>
        <taxon>Actinomycetota</taxon>
        <taxon>Actinomycetes</taxon>
        <taxon>Mycobacteriales</taxon>
        <taxon>Nocardiaceae</taxon>
        <taxon>Nocardia</taxon>
    </lineage>
</organism>
<dbReference type="PANTHER" id="PTHR47894:SF1">
    <property type="entry name" value="HTH-TYPE TRANSCRIPTIONAL REGULATOR VQSM"/>
    <property type="match status" value="1"/>
</dbReference>
<keyword evidence="6" id="KW-1185">Reference proteome</keyword>
<dbReference type="GO" id="GO:0005829">
    <property type="term" value="C:cytosol"/>
    <property type="evidence" value="ECO:0007669"/>
    <property type="project" value="TreeGrafter"/>
</dbReference>
<dbReference type="Pfam" id="PF12625">
    <property type="entry name" value="Arabinose_bd"/>
    <property type="match status" value="1"/>
</dbReference>
<keyword evidence="3" id="KW-0804">Transcription</keyword>
<evidence type="ECO:0000256" key="1">
    <source>
        <dbReference type="ARBA" id="ARBA00023015"/>
    </source>
</evidence>
<gene>
    <name evidence="5" type="ORF">DFR68_111201</name>
</gene>
<dbReference type="RefSeq" id="WP_068019727.1">
    <property type="nucleotide sequence ID" value="NZ_QQAZ01000011.1"/>
</dbReference>
<dbReference type="SUPFAM" id="SSF46689">
    <property type="entry name" value="Homeodomain-like"/>
    <property type="match status" value="1"/>
</dbReference>
<dbReference type="PROSITE" id="PS01124">
    <property type="entry name" value="HTH_ARAC_FAMILY_2"/>
    <property type="match status" value="1"/>
</dbReference>
<dbReference type="InterPro" id="IPR009057">
    <property type="entry name" value="Homeodomain-like_sf"/>
</dbReference>
<evidence type="ECO:0000256" key="2">
    <source>
        <dbReference type="ARBA" id="ARBA00023125"/>
    </source>
</evidence>
<dbReference type="InterPro" id="IPR018060">
    <property type="entry name" value="HTH_AraC"/>
</dbReference>
<evidence type="ECO:0000313" key="5">
    <source>
        <dbReference type="EMBL" id="RDI46442.1"/>
    </source>
</evidence>
<dbReference type="EMBL" id="QQAZ01000011">
    <property type="protein sequence ID" value="RDI46442.1"/>
    <property type="molecule type" value="Genomic_DNA"/>
</dbReference>
<evidence type="ECO:0000259" key="4">
    <source>
        <dbReference type="PROSITE" id="PS01124"/>
    </source>
</evidence>
<dbReference type="SMART" id="SM00342">
    <property type="entry name" value="HTH_ARAC"/>
    <property type="match status" value="1"/>
</dbReference>
<proteinExistence type="predicted"/>
<keyword evidence="2" id="KW-0238">DNA-binding</keyword>
<dbReference type="OrthoDB" id="5241536at2"/>
<dbReference type="GO" id="GO:0003700">
    <property type="term" value="F:DNA-binding transcription factor activity"/>
    <property type="evidence" value="ECO:0007669"/>
    <property type="project" value="InterPro"/>
</dbReference>
<dbReference type="InterPro" id="IPR032687">
    <property type="entry name" value="AraC-type_N"/>
</dbReference>
<dbReference type="AlphaFoldDB" id="A0A370GRW3"/>
<comment type="caution">
    <text evidence="5">The sequence shown here is derived from an EMBL/GenBank/DDBJ whole genome shotgun (WGS) entry which is preliminary data.</text>
</comment>
<evidence type="ECO:0000256" key="3">
    <source>
        <dbReference type="ARBA" id="ARBA00023163"/>
    </source>
</evidence>
<reference evidence="5 6" key="1">
    <citation type="submission" date="2018-07" db="EMBL/GenBank/DDBJ databases">
        <title>Genomic Encyclopedia of Type Strains, Phase IV (KMG-IV): sequencing the most valuable type-strain genomes for metagenomic binning, comparative biology and taxonomic classification.</title>
        <authorList>
            <person name="Goeker M."/>
        </authorList>
    </citation>
    <scope>NUCLEOTIDE SEQUENCE [LARGE SCALE GENOMIC DNA]</scope>
    <source>
        <strain evidence="5 6">DSM 44952</strain>
    </source>
</reference>
<dbReference type="STRING" id="1210089.GCA_001613165_02989"/>
<dbReference type="GO" id="GO:0000976">
    <property type="term" value="F:transcription cis-regulatory region binding"/>
    <property type="evidence" value="ECO:0007669"/>
    <property type="project" value="TreeGrafter"/>
</dbReference>
<dbReference type="Proteomes" id="UP000255355">
    <property type="component" value="Unassembled WGS sequence"/>
</dbReference>
<keyword evidence="1" id="KW-0805">Transcription regulation</keyword>
<name>A0A370GRW3_9NOCA</name>
<evidence type="ECO:0000313" key="6">
    <source>
        <dbReference type="Proteomes" id="UP000255355"/>
    </source>
</evidence>
<dbReference type="Gene3D" id="1.10.10.60">
    <property type="entry name" value="Homeodomain-like"/>
    <property type="match status" value="1"/>
</dbReference>